<dbReference type="AlphaFoldDB" id="A0AAN0PBB8"/>
<dbReference type="PANTHER" id="PTHR30269:SF32">
    <property type="entry name" value="MEMBRANE TRANSPORTER PROTEIN-RELATED"/>
    <property type="match status" value="1"/>
</dbReference>
<feature type="transmembrane region" description="Helical" evidence="8">
    <location>
        <begin position="12"/>
        <end position="37"/>
    </location>
</feature>
<evidence type="ECO:0000256" key="2">
    <source>
        <dbReference type="ARBA" id="ARBA00009142"/>
    </source>
</evidence>
<feature type="transmembrane region" description="Helical" evidence="8">
    <location>
        <begin position="49"/>
        <end position="68"/>
    </location>
</feature>
<protein>
    <recommendedName>
        <fullName evidence="8">Probable membrane transporter protein</fullName>
    </recommendedName>
</protein>
<feature type="transmembrane region" description="Helical" evidence="8">
    <location>
        <begin position="199"/>
        <end position="217"/>
    </location>
</feature>
<keyword evidence="7 8" id="KW-0472">Membrane</keyword>
<evidence type="ECO:0000256" key="5">
    <source>
        <dbReference type="ARBA" id="ARBA00022692"/>
    </source>
</evidence>
<comment type="similarity">
    <text evidence="2 8">Belongs to the 4-toluene sulfonate uptake permease (TSUP) (TC 2.A.102) family.</text>
</comment>
<evidence type="ECO:0000256" key="7">
    <source>
        <dbReference type="ARBA" id="ARBA00023136"/>
    </source>
</evidence>
<feature type="transmembrane region" description="Helical" evidence="8">
    <location>
        <begin position="103"/>
        <end position="121"/>
    </location>
</feature>
<reference evidence="9 10" key="1">
    <citation type="journal article" date="2010" name="J. Bacteriol.">
        <title>Complete genome sequence of the diesel-degrading Acinetobacter sp. strain DR1.</title>
        <authorList>
            <person name="Jung J."/>
            <person name="Baek J.H."/>
            <person name="Park W."/>
        </authorList>
    </citation>
    <scope>NUCLEOTIDE SEQUENCE [LARGE SCALE GENOMIC DNA]</scope>
    <source>
        <strain evidence="10">JCM 16667 / KCTC 23045 / DR1</strain>
    </source>
</reference>
<keyword evidence="3" id="KW-0813">Transport</keyword>
<dbReference type="Pfam" id="PF01925">
    <property type="entry name" value="TauE"/>
    <property type="match status" value="1"/>
</dbReference>
<evidence type="ECO:0000256" key="6">
    <source>
        <dbReference type="ARBA" id="ARBA00022989"/>
    </source>
</evidence>
<accession>A0AAN0PBB8</accession>
<evidence type="ECO:0000256" key="4">
    <source>
        <dbReference type="ARBA" id="ARBA00022475"/>
    </source>
</evidence>
<feature type="transmembrane region" description="Helical" evidence="8">
    <location>
        <begin position="229"/>
        <end position="250"/>
    </location>
</feature>
<evidence type="ECO:0000256" key="8">
    <source>
        <dbReference type="RuleBase" id="RU363041"/>
    </source>
</evidence>
<evidence type="ECO:0000256" key="1">
    <source>
        <dbReference type="ARBA" id="ARBA00004651"/>
    </source>
</evidence>
<keyword evidence="6 8" id="KW-1133">Transmembrane helix</keyword>
<gene>
    <name evidence="9" type="ordered locus">AOLE_15970</name>
</gene>
<dbReference type="RefSeq" id="WP_013198848.1">
    <property type="nucleotide sequence ID" value="NC_014259.1"/>
</dbReference>
<dbReference type="PANTHER" id="PTHR30269">
    <property type="entry name" value="TRANSMEMBRANE PROTEIN YFCA"/>
    <property type="match status" value="1"/>
</dbReference>
<evidence type="ECO:0000313" key="9">
    <source>
        <dbReference type="EMBL" id="ADI92081.1"/>
    </source>
</evidence>
<dbReference type="EMBL" id="CP002080">
    <property type="protein sequence ID" value="ADI92081.1"/>
    <property type="molecule type" value="Genomic_DNA"/>
</dbReference>
<name>A0AAN0PBB8_ACISD</name>
<dbReference type="KEGG" id="acd:AOLE_15970"/>
<comment type="subcellular location">
    <subcellularLocation>
        <location evidence="1 8">Cell membrane</location>
        <topology evidence="1 8">Multi-pass membrane protein</topology>
    </subcellularLocation>
</comment>
<organism evidence="9 10">
    <name type="scientific">Acinetobacter oleivorans (strain JCM 16667 / KCTC 23045 / DR1)</name>
    <dbReference type="NCBI Taxonomy" id="436717"/>
    <lineage>
        <taxon>Bacteria</taxon>
        <taxon>Pseudomonadati</taxon>
        <taxon>Pseudomonadota</taxon>
        <taxon>Gammaproteobacteria</taxon>
        <taxon>Moraxellales</taxon>
        <taxon>Moraxellaceae</taxon>
        <taxon>Acinetobacter</taxon>
    </lineage>
</organism>
<dbReference type="GeneID" id="9383623"/>
<dbReference type="InterPro" id="IPR002781">
    <property type="entry name" value="TM_pro_TauE-like"/>
</dbReference>
<evidence type="ECO:0000256" key="3">
    <source>
        <dbReference type="ARBA" id="ARBA00022448"/>
    </source>
</evidence>
<evidence type="ECO:0000313" key="10">
    <source>
        <dbReference type="Proteomes" id="UP000000392"/>
    </source>
</evidence>
<keyword evidence="4 8" id="KW-1003">Cell membrane</keyword>
<sequence>MYLLEYFSVLQLSIMLITIVFSYIIFGMVGFGTALIASPVLLNFLPLSQIIPLLALLDMFAAISNVIKDGKKADFSELKFLIPLMFVGSFLGFILLMRVNASYALLAFGIFTLLYAIYSLSGFKPQKKLEKKFVFPFGLSGGFLGAMFGSGGFLYAIYLNGRIETPEKIRVTQTTLIGCSTVFRVILFTTAGVYFSDNLFSLALLFIPSMLIGAFIGKRITLKLSKQQFLKIINVIVLLSGISIIVKYALTI</sequence>
<dbReference type="Proteomes" id="UP000000392">
    <property type="component" value="Chromosome"/>
</dbReference>
<feature type="transmembrane region" description="Helical" evidence="8">
    <location>
        <begin position="133"/>
        <end position="158"/>
    </location>
</feature>
<feature type="transmembrane region" description="Helical" evidence="8">
    <location>
        <begin position="80"/>
        <end position="97"/>
    </location>
</feature>
<dbReference type="InterPro" id="IPR052017">
    <property type="entry name" value="TSUP"/>
</dbReference>
<proteinExistence type="inferred from homology"/>
<dbReference type="GO" id="GO:0005886">
    <property type="term" value="C:plasma membrane"/>
    <property type="evidence" value="ECO:0007669"/>
    <property type="project" value="UniProtKB-SubCell"/>
</dbReference>
<keyword evidence="5 8" id="KW-0812">Transmembrane</keyword>